<organism evidence="6 7">
    <name type="scientific">Denticeps clupeoides</name>
    <name type="common">denticle herring</name>
    <dbReference type="NCBI Taxonomy" id="299321"/>
    <lineage>
        <taxon>Eukaryota</taxon>
        <taxon>Metazoa</taxon>
        <taxon>Chordata</taxon>
        <taxon>Craniata</taxon>
        <taxon>Vertebrata</taxon>
        <taxon>Euteleostomi</taxon>
        <taxon>Actinopterygii</taxon>
        <taxon>Neopterygii</taxon>
        <taxon>Teleostei</taxon>
        <taxon>Clupei</taxon>
        <taxon>Clupeiformes</taxon>
        <taxon>Denticipitoidei</taxon>
        <taxon>Denticipitidae</taxon>
        <taxon>Denticeps</taxon>
    </lineage>
</organism>
<evidence type="ECO:0000313" key="6">
    <source>
        <dbReference type="Ensembl" id="ENSDCDP00010051519.1"/>
    </source>
</evidence>
<keyword evidence="2 5" id="KW-0812">Transmembrane</keyword>
<accession>A0AAY4E2G7</accession>
<evidence type="ECO:0000256" key="5">
    <source>
        <dbReference type="SAM" id="Phobius"/>
    </source>
</evidence>
<dbReference type="Pfam" id="PF02535">
    <property type="entry name" value="Zip"/>
    <property type="match status" value="1"/>
</dbReference>
<protein>
    <recommendedName>
        <fullName evidence="8">Zinc transporter ZIP1</fullName>
    </recommendedName>
</protein>
<dbReference type="Proteomes" id="UP000694580">
    <property type="component" value="Chromosome 5"/>
</dbReference>
<evidence type="ECO:0008006" key="8">
    <source>
        <dbReference type="Google" id="ProtNLM"/>
    </source>
</evidence>
<dbReference type="PANTHER" id="PTHR11040">
    <property type="entry name" value="ZINC/IRON TRANSPORTER"/>
    <property type="match status" value="1"/>
</dbReference>
<evidence type="ECO:0000256" key="1">
    <source>
        <dbReference type="ARBA" id="ARBA00004141"/>
    </source>
</evidence>
<reference evidence="6 7" key="1">
    <citation type="submission" date="2020-06" db="EMBL/GenBank/DDBJ databases">
        <authorList>
            <consortium name="Wellcome Sanger Institute Data Sharing"/>
        </authorList>
    </citation>
    <scope>NUCLEOTIDE SEQUENCE [LARGE SCALE GENOMIC DNA]</scope>
</reference>
<sequence>MALSSAPPQHPGLGWGSRMAGATVPDPGLALKSVALFVLLSATLLFGSAPLCIIRGTRWGKTDPEFHHKVFCYVSCFAGGVFLATCFLDLIPNYLVGISAAFQSLGIQLQFPLPEFIMAMGFFMVLVMEQIVLALKDESTKSSGERQALLVDSSVMSHEKVTLRHTPRGSSANHTWAECGGIGPVLKGLHLHVDLNSHSAIRAFLLVFSLSLHSVFEGLAVGLQQDTQNITDICLALLLHKSVIAFSLTLKLAQSQLRRVPLVMSLLLFSVMSPLGIAVGVILTELNLSPQHQLACATLEGLASGIFVYITFMEILPHELGSPKNRIPKVALLLTGFAVVTGVLFIKF</sequence>
<comment type="subcellular location">
    <subcellularLocation>
        <location evidence="1">Membrane</location>
        <topology evidence="1">Multi-pass membrane protein</topology>
    </subcellularLocation>
</comment>
<dbReference type="GO" id="GO:0005385">
    <property type="term" value="F:zinc ion transmembrane transporter activity"/>
    <property type="evidence" value="ECO:0007669"/>
    <property type="project" value="TreeGrafter"/>
</dbReference>
<keyword evidence="4 5" id="KW-0472">Membrane</keyword>
<keyword evidence="7" id="KW-1185">Reference proteome</keyword>
<feature type="transmembrane region" description="Helical" evidence="5">
    <location>
        <begin position="327"/>
        <end position="346"/>
    </location>
</feature>
<reference evidence="6" key="3">
    <citation type="submission" date="2025-09" db="UniProtKB">
        <authorList>
            <consortium name="Ensembl"/>
        </authorList>
    </citation>
    <scope>IDENTIFICATION</scope>
</reference>
<reference evidence="6" key="2">
    <citation type="submission" date="2025-08" db="UniProtKB">
        <authorList>
            <consortium name="Ensembl"/>
        </authorList>
    </citation>
    <scope>IDENTIFICATION</scope>
</reference>
<name>A0AAY4E2G7_9TELE</name>
<dbReference type="InterPro" id="IPR003689">
    <property type="entry name" value="ZIP"/>
</dbReference>
<dbReference type="GeneTree" id="ENSGT00940000157062"/>
<feature type="transmembrane region" description="Helical" evidence="5">
    <location>
        <begin position="262"/>
        <end position="286"/>
    </location>
</feature>
<dbReference type="PANTHER" id="PTHR11040:SF58">
    <property type="entry name" value="ZINC TRANSPORTER ZIP1"/>
    <property type="match status" value="1"/>
</dbReference>
<keyword evidence="3 5" id="KW-1133">Transmembrane helix</keyword>
<dbReference type="AlphaFoldDB" id="A0AAY4E2G7"/>
<dbReference type="GO" id="GO:0005886">
    <property type="term" value="C:plasma membrane"/>
    <property type="evidence" value="ECO:0007669"/>
    <property type="project" value="TreeGrafter"/>
</dbReference>
<evidence type="ECO:0000256" key="3">
    <source>
        <dbReference type="ARBA" id="ARBA00022989"/>
    </source>
</evidence>
<feature type="transmembrane region" description="Helical" evidence="5">
    <location>
        <begin position="116"/>
        <end position="135"/>
    </location>
</feature>
<gene>
    <name evidence="6" type="primary">SLC39A1</name>
</gene>
<feature type="transmembrane region" description="Helical" evidence="5">
    <location>
        <begin position="34"/>
        <end position="54"/>
    </location>
</feature>
<evidence type="ECO:0000256" key="2">
    <source>
        <dbReference type="ARBA" id="ARBA00022692"/>
    </source>
</evidence>
<proteinExistence type="predicted"/>
<feature type="transmembrane region" description="Helical" evidence="5">
    <location>
        <begin position="70"/>
        <end position="96"/>
    </location>
</feature>
<evidence type="ECO:0000256" key="4">
    <source>
        <dbReference type="ARBA" id="ARBA00023136"/>
    </source>
</evidence>
<feature type="transmembrane region" description="Helical" evidence="5">
    <location>
        <begin position="292"/>
        <end position="315"/>
    </location>
</feature>
<dbReference type="Ensembl" id="ENSDCDT00010061982.1">
    <property type="protein sequence ID" value="ENSDCDP00010051519.1"/>
    <property type="gene ID" value="ENSDCDG00010030352.1"/>
</dbReference>
<evidence type="ECO:0000313" key="7">
    <source>
        <dbReference type="Proteomes" id="UP000694580"/>
    </source>
</evidence>